<dbReference type="Gene3D" id="3.90.550.10">
    <property type="entry name" value="Spore Coat Polysaccharide Biosynthesis Protein SpsA, Chain A"/>
    <property type="match status" value="1"/>
</dbReference>
<name>A0A6C0KS82_9ZZZZ</name>
<proteinExistence type="predicted"/>
<sequence>MDKTLLQVLHPEWFTETSEFPEEKFPPKKNSTVYAERVDKGYKVMKEKKVVIAGLCINIEKKIPKITRRLNNLKKYFKDVEIVTFENDSKDNTRELLKKAGITLVPCPEDKDCKLKKTNAVSHGIISDKRMRMMADYRNRLLNYIRTNFSHFDCVIFIDLDIQGPISIDGLAHSFSQYDRWDAVSGYGLSGITLSLGIPVYYDILAYDDGTFKGHTHCFLNALPITLKTMSKKRGDDIFPIKSGFCGLELVKMNVINDPTVTYEPKDGKYICEHVIFHNNMRDKHFSNIFIDPNLLLLVGVQGDTKNNLFY</sequence>
<accession>A0A6C0KS82</accession>
<dbReference type="InterPro" id="IPR029044">
    <property type="entry name" value="Nucleotide-diphossugar_trans"/>
</dbReference>
<dbReference type="AlphaFoldDB" id="A0A6C0KS82"/>
<organism evidence="1">
    <name type="scientific">viral metagenome</name>
    <dbReference type="NCBI Taxonomy" id="1070528"/>
    <lineage>
        <taxon>unclassified sequences</taxon>
        <taxon>metagenomes</taxon>
        <taxon>organismal metagenomes</taxon>
    </lineage>
</organism>
<evidence type="ECO:0008006" key="2">
    <source>
        <dbReference type="Google" id="ProtNLM"/>
    </source>
</evidence>
<evidence type="ECO:0000313" key="1">
    <source>
        <dbReference type="EMBL" id="QHU20006.1"/>
    </source>
</evidence>
<dbReference type="EMBL" id="MN740961">
    <property type="protein sequence ID" value="QHU20006.1"/>
    <property type="molecule type" value="Genomic_DNA"/>
</dbReference>
<reference evidence="1" key="1">
    <citation type="journal article" date="2020" name="Nature">
        <title>Giant virus diversity and host interactions through global metagenomics.</title>
        <authorList>
            <person name="Schulz F."/>
            <person name="Roux S."/>
            <person name="Paez-Espino D."/>
            <person name="Jungbluth S."/>
            <person name="Walsh D.A."/>
            <person name="Denef V.J."/>
            <person name="McMahon K.D."/>
            <person name="Konstantinidis K.T."/>
            <person name="Eloe-Fadrosh E.A."/>
            <person name="Kyrpides N.C."/>
            <person name="Woyke T."/>
        </authorList>
    </citation>
    <scope>NUCLEOTIDE SEQUENCE</scope>
    <source>
        <strain evidence="1">GVMAG-S-3300013014-136</strain>
    </source>
</reference>
<protein>
    <recommendedName>
        <fullName evidence="2">Glycosyltransferase</fullName>
    </recommendedName>
</protein>